<comment type="caution">
    <text evidence="2">The sequence shown here is derived from an EMBL/GenBank/DDBJ whole genome shotgun (WGS) entry which is preliminary data.</text>
</comment>
<accession>A0A9P8QRN8</accession>
<evidence type="ECO:0000313" key="3">
    <source>
        <dbReference type="Proteomes" id="UP000827724"/>
    </source>
</evidence>
<organism evidence="2 3">
    <name type="scientific">Trichoderma cornu-damae</name>
    <dbReference type="NCBI Taxonomy" id="654480"/>
    <lineage>
        <taxon>Eukaryota</taxon>
        <taxon>Fungi</taxon>
        <taxon>Dikarya</taxon>
        <taxon>Ascomycota</taxon>
        <taxon>Pezizomycotina</taxon>
        <taxon>Sordariomycetes</taxon>
        <taxon>Hypocreomycetidae</taxon>
        <taxon>Hypocreales</taxon>
        <taxon>Hypocreaceae</taxon>
        <taxon>Trichoderma</taxon>
    </lineage>
</organism>
<keyword evidence="3" id="KW-1185">Reference proteome</keyword>
<proteinExistence type="predicted"/>
<gene>
    <name evidence="2" type="ORF">Trco_001836</name>
</gene>
<evidence type="ECO:0000256" key="1">
    <source>
        <dbReference type="SAM" id="MobiDB-lite"/>
    </source>
</evidence>
<name>A0A9P8QRN8_9HYPO</name>
<dbReference type="AlphaFoldDB" id="A0A9P8QRN8"/>
<feature type="region of interest" description="Disordered" evidence="1">
    <location>
        <begin position="46"/>
        <end position="88"/>
    </location>
</feature>
<evidence type="ECO:0000313" key="2">
    <source>
        <dbReference type="EMBL" id="KAH6608490.1"/>
    </source>
</evidence>
<protein>
    <submittedName>
        <fullName evidence="2">Uncharacterized protein</fullName>
    </submittedName>
</protein>
<sequence>MWDVFILYYATNCTSMDDLKKARYARICQDMPLIAWLPANTRCESRLPNSSSSPENAADSERFKALKEELPKIQDSKTRDSKGRKYLT</sequence>
<reference evidence="2" key="1">
    <citation type="submission" date="2021-08" db="EMBL/GenBank/DDBJ databases">
        <title>Chromosome-Level Trichoderma cornu-damae using Hi-C Data.</title>
        <authorList>
            <person name="Kim C.S."/>
        </authorList>
    </citation>
    <scope>NUCLEOTIDE SEQUENCE</scope>
    <source>
        <strain evidence="2">KA19-0412C</strain>
    </source>
</reference>
<dbReference type="OrthoDB" id="3527108at2759"/>
<feature type="compositionally biased region" description="Basic and acidic residues" evidence="1">
    <location>
        <begin position="59"/>
        <end position="88"/>
    </location>
</feature>
<dbReference type="EMBL" id="JAIWOZ010000002">
    <property type="protein sequence ID" value="KAH6608490.1"/>
    <property type="molecule type" value="Genomic_DNA"/>
</dbReference>
<dbReference type="Proteomes" id="UP000827724">
    <property type="component" value="Unassembled WGS sequence"/>
</dbReference>